<comment type="caution">
    <text evidence="7">The sequence shown here is derived from an EMBL/GenBank/DDBJ whole genome shotgun (WGS) entry which is preliminary data.</text>
</comment>
<dbReference type="SUPFAM" id="SSF144083">
    <property type="entry name" value="Magnesium transport protein CorA, transmembrane region"/>
    <property type="match status" value="1"/>
</dbReference>
<dbReference type="Proteomes" id="UP000664203">
    <property type="component" value="Unassembled WGS sequence"/>
</dbReference>
<keyword evidence="2 6" id="KW-0812">Transmembrane</keyword>
<evidence type="ECO:0000313" key="8">
    <source>
        <dbReference type="Proteomes" id="UP000664203"/>
    </source>
</evidence>
<feature type="region of interest" description="Disordered" evidence="5">
    <location>
        <begin position="1"/>
        <end position="20"/>
    </location>
</feature>
<evidence type="ECO:0000313" key="7">
    <source>
        <dbReference type="EMBL" id="CAF9927216.1"/>
    </source>
</evidence>
<feature type="transmembrane region" description="Helical" evidence="6">
    <location>
        <begin position="436"/>
        <end position="457"/>
    </location>
</feature>
<accession>A0A8H3FTU4</accession>
<evidence type="ECO:0000256" key="1">
    <source>
        <dbReference type="ARBA" id="ARBA00004141"/>
    </source>
</evidence>
<dbReference type="OrthoDB" id="2830640at2759"/>
<evidence type="ECO:0000256" key="6">
    <source>
        <dbReference type="SAM" id="Phobius"/>
    </source>
</evidence>
<feature type="transmembrane region" description="Helical" evidence="6">
    <location>
        <begin position="395"/>
        <end position="416"/>
    </location>
</feature>
<dbReference type="InterPro" id="IPR045863">
    <property type="entry name" value="CorA_TM1_TM2"/>
</dbReference>
<gene>
    <name evidence="7" type="ORF">ALECFALPRED_003648</name>
</gene>
<proteinExistence type="predicted"/>
<feature type="compositionally biased region" description="Low complexity" evidence="5">
    <location>
        <begin position="1"/>
        <end position="19"/>
    </location>
</feature>
<name>A0A8H3FTU4_9LECA</name>
<evidence type="ECO:0000256" key="2">
    <source>
        <dbReference type="ARBA" id="ARBA00022692"/>
    </source>
</evidence>
<evidence type="ECO:0000256" key="4">
    <source>
        <dbReference type="ARBA" id="ARBA00023136"/>
    </source>
</evidence>
<dbReference type="GO" id="GO:0016020">
    <property type="term" value="C:membrane"/>
    <property type="evidence" value="ECO:0007669"/>
    <property type="project" value="UniProtKB-SubCell"/>
</dbReference>
<keyword evidence="8" id="KW-1185">Reference proteome</keyword>
<protein>
    <submittedName>
        <fullName evidence="7">Uncharacterized protein</fullName>
    </submittedName>
</protein>
<sequence>MSAGSYPSAAAQPQSQPQPHLNQILYGDYDNIFNAQRYFSVDKSTAHLFDVVSGNGMMRSNVGGDELVEIVKTDPPGSYDTRVIFVDCVPKDKDRLSLISAHLRSIFNTFDISPRFAGYISRQHMPGSATRLDLATSKPHQHELWYSAVLRSSSLYGDESAPDLSRKVADWTRFCLWSKYDLFTKRLHVVTLGCPPAMREHFQSIFQGENGLQLQRHPMIFHAHFARAAMLQTHDFSGKLSEPLYENASEFRIRQLNSANDYTERVQTFLTLSRQIQQISTDYTILDAAFEHLIKEHEWFEENVFSNPISGAATAFSPSNETELRATLGETFESFLRESKLTRTYNNLYMERSKIGVSEGFAMVNQRDAEVNLKMAAESTQIARASHQDSRALRIIQILGTLFLPASLVSSIFGMGFFNTSQGTDGQAILTISGNWWWYIAICIPLTVLCLLVMGYFSIATKLKARRNPPLDMEMASLSQLKSE</sequence>
<dbReference type="EMBL" id="CAJPDR010000225">
    <property type="protein sequence ID" value="CAF9927216.1"/>
    <property type="molecule type" value="Genomic_DNA"/>
</dbReference>
<reference evidence="7" key="1">
    <citation type="submission" date="2021-03" db="EMBL/GenBank/DDBJ databases">
        <authorList>
            <person name="Tagirdzhanova G."/>
        </authorList>
    </citation>
    <scope>NUCLEOTIDE SEQUENCE</scope>
</reference>
<evidence type="ECO:0000256" key="5">
    <source>
        <dbReference type="SAM" id="MobiDB-lite"/>
    </source>
</evidence>
<keyword evidence="3 6" id="KW-1133">Transmembrane helix</keyword>
<comment type="subcellular location">
    <subcellularLocation>
        <location evidence="1">Membrane</location>
        <topology evidence="1">Multi-pass membrane protein</topology>
    </subcellularLocation>
</comment>
<evidence type="ECO:0000256" key="3">
    <source>
        <dbReference type="ARBA" id="ARBA00022989"/>
    </source>
</evidence>
<dbReference type="Gene3D" id="1.20.58.340">
    <property type="entry name" value="Magnesium transport protein CorA, transmembrane region"/>
    <property type="match status" value="1"/>
</dbReference>
<keyword evidence="4 6" id="KW-0472">Membrane</keyword>
<organism evidence="7 8">
    <name type="scientific">Alectoria fallacina</name>
    <dbReference type="NCBI Taxonomy" id="1903189"/>
    <lineage>
        <taxon>Eukaryota</taxon>
        <taxon>Fungi</taxon>
        <taxon>Dikarya</taxon>
        <taxon>Ascomycota</taxon>
        <taxon>Pezizomycotina</taxon>
        <taxon>Lecanoromycetes</taxon>
        <taxon>OSLEUM clade</taxon>
        <taxon>Lecanoromycetidae</taxon>
        <taxon>Lecanorales</taxon>
        <taxon>Lecanorineae</taxon>
        <taxon>Parmeliaceae</taxon>
        <taxon>Alectoria</taxon>
    </lineage>
</organism>
<dbReference type="AlphaFoldDB" id="A0A8H3FTU4"/>